<dbReference type="InterPro" id="IPR014917">
    <property type="entry name" value="DUF1800"/>
</dbReference>
<dbReference type="RefSeq" id="WP_102390191.1">
    <property type="nucleotide sequence ID" value="NZ_MDAL01000008.1"/>
</dbReference>
<evidence type="ECO:0000313" key="2">
    <source>
        <dbReference type="Proteomes" id="UP000235387"/>
    </source>
</evidence>
<gene>
    <name evidence="1" type="ORF">BCT23_10135</name>
</gene>
<dbReference type="Pfam" id="PF08811">
    <property type="entry name" value="DUF1800"/>
    <property type="match status" value="1"/>
</dbReference>
<name>A0A2N7LFG3_9GAMM</name>
<sequence>MHISSRTKASRWLDLCTFGPKKGQPDELLNTQAGVWFIDQVDQLKSNHKEETAKQLETEVIKIGEKGPPGKLKVDEDGNIISAEKIVDGIITYDGDLNPASSHQSARIKAWLNIAFYKDDQLSQRLAYALSQVFVVSDRDLQFESRPLAMANYYDILCKHVFGSYRELLKDITLSPVMGHYLTMVDNHKDNPDENYAREIMQLFTMGLHIRNDDGTFELDASRRRKPCYTEKDIQQLARIFTGWTRGETDDWESDMIQIPEAHDNEEKILFNDVTDPANTETSFRMQNYGPQSFDGDPAELELEKLIDSLIDHPSTAPNFCYKLIQLLVASNPSPDYVSKVVSTFKDSTNALEEIYGVDNIPSGEVVKGNLKAVFWSILTYSKVYTATPREISKVREPWLALVNIYRALDVDVLLTDSDGNRLVKDDLLYNKTCNQYPLGSPSVFNFYLPDYKPKKLFPEGEKYENIQSPELQIIDWSHMVSVHNHIYSIFNKNFVYGTDSDHNYLNLKSGDRKSKLINEASKRPFVRIEDYHNALTNSDGNENIDRRTAFIDIVSARFFHFIMPTVLREELLNTADFSIEHLEQYSIKWTQRLLALALTSPFFHVQQNIHYFPYTVAPADR</sequence>
<evidence type="ECO:0008006" key="3">
    <source>
        <dbReference type="Google" id="ProtNLM"/>
    </source>
</evidence>
<accession>A0A2N7LFG3</accession>
<reference evidence="2" key="1">
    <citation type="submission" date="2016-07" db="EMBL/GenBank/DDBJ databases">
        <title>Nontailed viruses are major unrecognized killers of bacteria in the ocean.</title>
        <authorList>
            <person name="Kauffman K."/>
            <person name="Hussain F."/>
            <person name="Yang J."/>
            <person name="Arevalo P."/>
            <person name="Brown J."/>
            <person name="Cutler M."/>
            <person name="Kelly L."/>
            <person name="Polz M.F."/>
        </authorList>
    </citation>
    <scope>NUCLEOTIDE SEQUENCE [LARGE SCALE GENOMIC DNA]</scope>
    <source>
        <strain evidence="2">10N.261.45.A10</strain>
    </source>
</reference>
<dbReference type="Proteomes" id="UP000235387">
    <property type="component" value="Unassembled WGS sequence"/>
</dbReference>
<evidence type="ECO:0000313" key="1">
    <source>
        <dbReference type="EMBL" id="PMN94205.1"/>
    </source>
</evidence>
<dbReference type="AlphaFoldDB" id="A0A2N7LFG3"/>
<dbReference type="EMBL" id="MDAL01000008">
    <property type="protein sequence ID" value="PMN94205.1"/>
    <property type="molecule type" value="Genomic_DNA"/>
</dbReference>
<organism evidence="1 2">
    <name type="scientific">Enterovibrio norvegicus</name>
    <dbReference type="NCBI Taxonomy" id="188144"/>
    <lineage>
        <taxon>Bacteria</taxon>
        <taxon>Pseudomonadati</taxon>
        <taxon>Pseudomonadota</taxon>
        <taxon>Gammaproteobacteria</taxon>
        <taxon>Vibrionales</taxon>
        <taxon>Vibrionaceae</taxon>
        <taxon>Enterovibrio</taxon>
    </lineage>
</organism>
<proteinExistence type="predicted"/>
<comment type="caution">
    <text evidence="1">The sequence shown here is derived from an EMBL/GenBank/DDBJ whole genome shotgun (WGS) entry which is preliminary data.</text>
</comment>
<protein>
    <recommendedName>
        <fullName evidence="3">DUF1800 domain-containing protein</fullName>
    </recommendedName>
</protein>